<dbReference type="EMBL" id="AE017125">
    <property type="protein sequence ID" value="AAP76808.1"/>
    <property type="molecule type" value="Genomic_DNA"/>
</dbReference>
<dbReference type="KEGG" id="hhe:HH_0211"/>
<name>Q7VJN2_HELHP</name>
<dbReference type="STRING" id="235279.HH_0211"/>
<protein>
    <submittedName>
        <fullName evidence="1">Uncharacterized protein</fullName>
    </submittedName>
</protein>
<dbReference type="AlphaFoldDB" id="Q7VJN2"/>
<reference evidence="1 2" key="1">
    <citation type="journal article" date="2003" name="Proc. Natl. Acad. Sci. U.S.A.">
        <title>The complete genome sequence of the carcinogenic bacterium Helicobacter hepaticus.</title>
        <authorList>
            <person name="Suerbaum S."/>
            <person name="Josenhans C."/>
            <person name="Sterzenbach T."/>
            <person name="Drescher B."/>
            <person name="Brandt P."/>
            <person name="Bell M."/>
            <person name="Droege M."/>
            <person name="Fartmann B."/>
            <person name="Fischer H.-P."/>
            <person name="Ge Z."/>
            <person name="Hoerster A."/>
            <person name="Holland R."/>
            <person name="Klein K."/>
            <person name="Koenig J."/>
            <person name="Macko L."/>
            <person name="Mendz G.L."/>
            <person name="Nyakatura G."/>
            <person name="Schauer D.B."/>
            <person name="Shen Z."/>
            <person name="Weber J."/>
            <person name="Frosch M."/>
            <person name="Fox J.G."/>
        </authorList>
    </citation>
    <scope>NUCLEOTIDE SEQUENCE [LARGE SCALE GENOMIC DNA]</scope>
    <source>
        <strain evidence="2">ATCC 51449 / 3B1</strain>
    </source>
</reference>
<accession>Q7VJN2</accession>
<organism evidence="1 2">
    <name type="scientific">Helicobacter hepaticus (strain ATCC 51449 / 3B1)</name>
    <dbReference type="NCBI Taxonomy" id="235279"/>
    <lineage>
        <taxon>Bacteria</taxon>
        <taxon>Pseudomonadati</taxon>
        <taxon>Campylobacterota</taxon>
        <taxon>Epsilonproteobacteria</taxon>
        <taxon>Campylobacterales</taxon>
        <taxon>Helicobacteraceae</taxon>
        <taxon>Helicobacter</taxon>
    </lineage>
</organism>
<dbReference type="HOGENOM" id="CLU_3290605_0_0_7"/>
<proteinExistence type="predicted"/>
<dbReference type="Proteomes" id="UP000002495">
    <property type="component" value="Chromosome"/>
</dbReference>
<sequence>MSLYVFVKRECANDKHKSTQYEEVKRVTYKDIYLEVTSIS</sequence>
<evidence type="ECO:0000313" key="1">
    <source>
        <dbReference type="EMBL" id="AAP76808.1"/>
    </source>
</evidence>
<keyword evidence="2" id="KW-1185">Reference proteome</keyword>
<dbReference type="RefSeq" id="WP_011115054.1">
    <property type="nucleotide sequence ID" value="NC_004917.1"/>
</dbReference>
<evidence type="ECO:0000313" key="2">
    <source>
        <dbReference type="Proteomes" id="UP000002495"/>
    </source>
</evidence>
<gene>
    <name evidence="1" type="ordered locus">HH_0211</name>
</gene>